<comment type="caution">
    <text evidence="2">The sequence shown here is derived from an EMBL/GenBank/DDBJ whole genome shotgun (WGS) entry which is preliminary data.</text>
</comment>
<dbReference type="SUPFAM" id="SSF51445">
    <property type="entry name" value="(Trans)glycosidases"/>
    <property type="match status" value="1"/>
</dbReference>
<keyword evidence="3" id="KW-1185">Reference proteome</keyword>
<dbReference type="InterPro" id="IPR017853">
    <property type="entry name" value="GH"/>
</dbReference>
<keyword evidence="1" id="KW-0732">Signal</keyword>
<dbReference type="SUPFAM" id="SSF49785">
    <property type="entry name" value="Galactose-binding domain-like"/>
    <property type="match status" value="1"/>
</dbReference>
<dbReference type="InterPro" id="IPR008979">
    <property type="entry name" value="Galactose-bd-like_sf"/>
</dbReference>
<organism evidence="2 3">
    <name type="scientific">Heminiphilus faecis</name>
    <dbReference type="NCBI Taxonomy" id="2601703"/>
    <lineage>
        <taxon>Bacteria</taxon>
        <taxon>Pseudomonadati</taxon>
        <taxon>Bacteroidota</taxon>
        <taxon>Bacteroidia</taxon>
        <taxon>Bacteroidales</taxon>
        <taxon>Muribaculaceae</taxon>
        <taxon>Heminiphilus</taxon>
    </lineage>
</organism>
<feature type="signal peptide" evidence="1">
    <location>
        <begin position="1"/>
        <end position="21"/>
    </location>
</feature>
<dbReference type="PANTHER" id="PTHR42732">
    <property type="entry name" value="BETA-GALACTOSIDASE"/>
    <property type="match status" value="1"/>
</dbReference>
<dbReference type="Gene3D" id="2.60.120.260">
    <property type="entry name" value="Galactose-binding domain-like"/>
    <property type="match status" value="1"/>
</dbReference>
<dbReference type="EMBL" id="JBCLPP010000011">
    <property type="protein sequence ID" value="MEY8245011.1"/>
    <property type="molecule type" value="Genomic_DNA"/>
</dbReference>
<name>A0ABV4CW06_9BACT</name>
<gene>
    <name evidence="2" type="ORF">AAK873_05190</name>
</gene>
<evidence type="ECO:0000256" key="1">
    <source>
        <dbReference type="SAM" id="SignalP"/>
    </source>
</evidence>
<feature type="chain" id="PRO_5046987226" evidence="1">
    <location>
        <begin position="22"/>
        <end position="927"/>
    </location>
</feature>
<dbReference type="RefSeq" id="WP_121699449.1">
    <property type="nucleotide sequence ID" value="NZ_JBCLPP010000011.1"/>
</dbReference>
<evidence type="ECO:0000313" key="2">
    <source>
        <dbReference type="EMBL" id="MEY8245011.1"/>
    </source>
</evidence>
<dbReference type="InterPro" id="IPR051913">
    <property type="entry name" value="GH2_Domain-Containing"/>
</dbReference>
<sequence>MHKLKHLIALAAIAGSLSHVAAQRNTMDLSGKWGFGLTQSVTNDSVFLPGTMDTNRKGDLNDNHTETTQLSRKYTYAGPAYYSKTIDIPKSWRGKSITLTLERTRPTTVWVDGKRVGSCSYLSTAHHYDLSKVMAPGRHKLIIMVDNGDSIPSQIKSNSHACTESTQTNWNGILGNINLEATSPLNIVSLKTEPDAKSRTINITAHISDPSLIKSKQSLILTAGNHRKELKLTKGNAVYHSSIQMGDTAQLWSEWNPALHIVSASIPGHDSRSVKVGLRDFRTEDRHFYVNDTLTFLRGTHDGCVFPITGYAPMDVESWRQYFKTIKEYGLNHVRFHSWCPPEACFEAADIEGIYLQPELPVWGGFDDKEKELMDFLLADGEEIQRQYSSHPSFVLFALGNELWGEVPVMQRFVNRFREMDRQHLYTYGTNAYLGWQGNLPGQDFFVTCRVGGGDGYSAHARASFSFADADEGGYLNNTYPGTERNFEEAVLRSPVPVIGHETGQFQIYPDYSEMKKYTGVLEPRNFAVFKKRLEDAGMASQARDFFNASGQWAARLYLADMEMNLRTPSMGGFQLLDIKDYPGQGTALVGILDAFMDSKGLITPEQWRRSCDEIVALAEFPSYCWVEGDNFVARLAVANYSGHPLEGVRLNWRLVDGKSTIAQGQSSLPDGQGYITLDSIKVQLPVTDCARKIELQLSIPDKWIVNSYPLWIYPKDRSYEQGEVMLTVNPDDAMADYLNKGGKVLLAPSRELVDSVTVGGLFQTDYWNYRMFKTISEGAGKEVSPGTLGILTDPAHKALSQYPTEEHSDWQWYTVVKHSYPLILDRLNDIDYRPAVQVIDNVERNHRLGLLMEFAVGKGKLMLLMADIKELEAKPEGQQFIKSVIDYMNTPDFAPATAIDYDDLQSLLTQPSVSASISTLRNISYD</sequence>
<accession>A0ABV4CW06</accession>
<evidence type="ECO:0000313" key="3">
    <source>
        <dbReference type="Proteomes" id="UP001565200"/>
    </source>
</evidence>
<dbReference type="Proteomes" id="UP001565200">
    <property type="component" value="Unassembled WGS sequence"/>
</dbReference>
<reference evidence="2 3" key="1">
    <citation type="submission" date="2024-03" db="EMBL/GenBank/DDBJ databases">
        <title>Mouse gut bacterial collection (mGBC) of GemPharmatech.</title>
        <authorList>
            <person name="He Y."/>
            <person name="Dong L."/>
            <person name="Wu D."/>
            <person name="Gao X."/>
            <person name="Lin Z."/>
        </authorList>
    </citation>
    <scope>NUCLEOTIDE SEQUENCE [LARGE SCALE GENOMIC DNA]</scope>
    <source>
        <strain evidence="2 3">54-13</strain>
    </source>
</reference>
<dbReference type="Gene3D" id="3.20.20.80">
    <property type="entry name" value="Glycosidases"/>
    <property type="match status" value="1"/>
</dbReference>
<dbReference type="PANTHER" id="PTHR42732:SF1">
    <property type="entry name" value="BETA-MANNOSIDASE"/>
    <property type="match status" value="1"/>
</dbReference>
<proteinExistence type="predicted"/>
<protein>
    <submittedName>
        <fullName evidence="2">Sugar-binding domain-containing protein</fullName>
    </submittedName>
</protein>